<evidence type="ECO:0000256" key="1">
    <source>
        <dbReference type="SAM" id="SignalP"/>
    </source>
</evidence>
<evidence type="ECO:0000313" key="3">
    <source>
        <dbReference type="EMBL" id="VDB88090.1"/>
    </source>
</evidence>
<dbReference type="Proteomes" id="UP000324639">
    <property type="component" value="Chromosome Bgt_-08"/>
</dbReference>
<evidence type="ECO:0000313" key="5">
    <source>
        <dbReference type="Proteomes" id="UP000324639"/>
    </source>
</evidence>
<feature type="chain" id="PRO_5041156010" evidence="1">
    <location>
        <begin position="17"/>
        <end position="103"/>
    </location>
</feature>
<keyword evidence="5" id="KW-1185">Reference proteome</keyword>
<dbReference type="EMBL" id="LR026991">
    <property type="protein sequence ID" value="VDB90545.1"/>
    <property type="molecule type" value="Genomic_DNA"/>
</dbReference>
<reference evidence="2 5" key="1">
    <citation type="submission" date="2018-08" db="EMBL/GenBank/DDBJ databases">
        <authorList>
            <person name="Muller C M."/>
        </authorList>
    </citation>
    <scope>NUCLEOTIDE SEQUENCE [LARGE SCALE GENOMIC DNA]</scope>
</reference>
<evidence type="ECO:0000313" key="2">
    <source>
        <dbReference type="EMBL" id="VCU38987.1"/>
    </source>
</evidence>
<dbReference type="EMBL" id="LR026984">
    <property type="protein sequence ID" value="VCU38987.1"/>
    <property type="molecule type" value="Genomic_DNA"/>
</dbReference>
<dbReference type="EMBL" id="LR026989">
    <property type="protein sequence ID" value="VDB88090.1"/>
    <property type="molecule type" value="Genomic_DNA"/>
</dbReference>
<feature type="signal peptide" evidence="1">
    <location>
        <begin position="1"/>
        <end position="16"/>
    </location>
</feature>
<keyword evidence="1" id="KW-0732">Signal</keyword>
<accession>A0A9X9L859</accession>
<gene>
    <name evidence="3" type="ORF">BGT96224V316_LOCUS4583</name>
    <name evidence="4" type="ORF">BGT96224V316_LOCUS6282</name>
    <name evidence="2" type="ORF">BGT96224V316_LOCUS636</name>
</gene>
<name>A0A9X9L859_BLUGR</name>
<proteinExistence type="predicted"/>
<evidence type="ECO:0000313" key="4">
    <source>
        <dbReference type="EMBL" id="VDB90545.1"/>
    </source>
</evidence>
<sequence>MYAVFRVVILLHGIRCTCLVIRSTTTNIALYISLESQAILAGKSTIKSIATCRHLLSAVGRGRKSPCEHSLEGFEREQVWQLRTYCFTCRNIPCQKRFLANDA</sequence>
<dbReference type="Proteomes" id="UP000324639">
    <property type="component" value="Chromosome Bgt_-06"/>
</dbReference>
<dbReference type="Proteomes" id="UP000324639">
    <property type="component" value="Chromosome Bgt_-01"/>
</dbReference>
<dbReference type="AlphaFoldDB" id="A0A9X9L859"/>
<organism evidence="2 5">
    <name type="scientific">Blumeria graminis f. sp. tritici</name>
    <dbReference type="NCBI Taxonomy" id="62690"/>
    <lineage>
        <taxon>Eukaryota</taxon>
        <taxon>Fungi</taxon>
        <taxon>Dikarya</taxon>
        <taxon>Ascomycota</taxon>
        <taxon>Pezizomycotina</taxon>
        <taxon>Leotiomycetes</taxon>
        <taxon>Erysiphales</taxon>
        <taxon>Erysiphaceae</taxon>
        <taxon>Blumeria</taxon>
    </lineage>
</organism>
<protein>
    <submittedName>
        <fullName evidence="2">BgtTE-56001</fullName>
    </submittedName>
    <submittedName>
        <fullName evidence="3">BgtTE-56061</fullName>
    </submittedName>
    <submittedName>
        <fullName evidence="4">BgtTE-56083</fullName>
    </submittedName>
</protein>